<protein>
    <submittedName>
        <fullName evidence="1">Uncharacterized protein</fullName>
    </submittedName>
</protein>
<dbReference type="EMBL" id="BAABLP010000006">
    <property type="protein sequence ID" value="GAA4753909.1"/>
    <property type="molecule type" value="Genomic_DNA"/>
</dbReference>
<keyword evidence="2" id="KW-1185">Reference proteome</keyword>
<proteinExistence type="predicted"/>
<comment type="caution">
    <text evidence="1">The sequence shown here is derived from an EMBL/GenBank/DDBJ whole genome shotgun (WGS) entry which is preliminary data.</text>
</comment>
<dbReference type="Proteomes" id="UP001500121">
    <property type="component" value="Unassembled WGS sequence"/>
</dbReference>
<reference evidence="2" key="1">
    <citation type="journal article" date="2019" name="Int. J. Syst. Evol. Microbiol.">
        <title>The Global Catalogue of Microorganisms (GCM) 10K type strain sequencing project: providing services to taxonomists for standard genome sequencing and annotation.</title>
        <authorList>
            <consortium name="The Broad Institute Genomics Platform"/>
            <consortium name="The Broad Institute Genome Sequencing Center for Infectious Disease"/>
            <person name="Wu L."/>
            <person name="Ma J."/>
        </authorList>
    </citation>
    <scope>NUCLEOTIDE SEQUENCE [LARGE SCALE GENOMIC DNA]</scope>
    <source>
        <strain evidence="2">JCM 19015</strain>
    </source>
</reference>
<accession>A0ABP8ZDN6</accession>
<gene>
    <name evidence="1" type="ORF">GCM10025783_28550</name>
</gene>
<evidence type="ECO:0000313" key="2">
    <source>
        <dbReference type="Proteomes" id="UP001500121"/>
    </source>
</evidence>
<evidence type="ECO:0000313" key="1">
    <source>
        <dbReference type="EMBL" id="GAA4753909.1"/>
    </source>
</evidence>
<organism evidence="1 2">
    <name type="scientific">Amnibacterium soli</name>
    <dbReference type="NCBI Taxonomy" id="1282736"/>
    <lineage>
        <taxon>Bacteria</taxon>
        <taxon>Bacillati</taxon>
        <taxon>Actinomycetota</taxon>
        <taxon>Actinomycetes</taxon>
        <taxon>Micrococcales</taxon>
        <taxon>Microbacteriaceae</taxon>
        <taxon>Amnibacterium</taxon>
    </lineage>
</organism>
<sequence>MLRVDPFAVELTVVRRGSYDAGERRSLSRDVERGLRTRLRQGVTVRTEDWDAGDGWQRERQRHVLLARALDAVSDEPPVFSSWSAAVLHDLPVVDARLDRVHVLGGVRDERRGLDGVLTHAFTIVPRELVSVGGLLVTDVGRTVIDLAGGSAFEAGVAVADAVLLRGLPRSLLEQAVDLAGPRRASRRIQDVVAFAHPGGESVAESCGRVGMFRLGLAPQELQHEVRDRQGLAGVLDTFDRRRRIGTEIDGLEKYLNPALAPQGAGAAVVREKWREDRLRRSIAGLARFGYREARNPALLRPVLAAVGLRPEQHRPALSDWAAEAALAHPRVRR</sequence>
<name>A0ABP8ZDN6_9MICO</name>